<dbReference type="Gene3D" id="3.10.20.90">
    <property type="entry name" value="Phosphatidylinositol 3-kinase Catalytic Subunit, Chain A, domain 1"/>
    <property type="match status" value="1"/>
</dbReference>
<dbReference type="CDD" id="cd17039">
    <property type="entry name" value="Ubl_ubiquitin_like"/>
    <property type="match status" value="1"/>
</dbReference>
<evidence type="ECO:0000256" key="1">
    <source>
        <dbReference type="SAM" id="MobiDB-lite"/>
    </source>
</evidence>
<name>A0A8T2QX50_CERRI</name>
<feature type="region of interest" description="Disordered" evidence="1">
    <location>
        <begin position="892"/>
        <end position="914"/>
    </location>
</feature>
<dbReference type="SUPFAM" id="SSF54236">
    <property type="entry name" value="Ubiquitin-like"/>
    <property type="match status" value="1"/>
</dbReference>
<feature type="region of interest" description="Disordered" evidence="1">
    <location>
        <begin position="1019"/>
        <end position="1044"/>
    </location>
</feature>
<dbReference type="GO" id="GO:0031593">
    <property type="term" value="F:polyubiquitin modification-dependent protein binding"/>
    <property type="evidence" value="ECO:0007669"/>
    <property type="project" value="TreeGrafter"/>
</dbReference>
<protein>
    <recommendedName>
        <fullName evidence="2">Ubiquitin-like domain-containing protein</fullName>
    </recommendedName>
</protein>
<evidence type="ECO:0000313" key="4">
    <source>
        <dbReference type="Proteomes" id="UP000825935"/>
    </source>
</evidence>
<keyword evidence="4" id="KW-1185">Reference proteome</keyword>
<feature type="compositionally biased region" description="Polar residues" evidence="1">
    <location>
        <begin position="771"/>
        <end position="781"/>
    </location>
</feature>
<feature type="compositionally biased region" description="Basic and acidic residues" evidence="1">
    <location>
        <begin position="899"/>
        <end position="909"/>
    </location>
</feature>
<dbReference type="OrthoDB" id="267397at2759"/>
<dbReference type="PANTHER" id="PTHR15204:SF0">
    <property type="entry name" value="LARGE PROLINE-RICH PROTEIN BAG6"/>
    <property type="match status" value="1"/>
</dbReference>
<evidence type="ECO:0000313" key="3">
    <source>
        <dbReference type="EMBL" id="KAH7288427.1"/>
    </source>
</evidence>
<feature type="compositionally biased region" description="Low complexity" evidence="1">
    <location>
        <begin position="468"/>
        <end position="504"/>
    </location>
</feature>
<dbReference type="InterPro" id="IPR000626">
    <property type="entry name" value="Ubiquitin-like_dom"/>
</dbReference>
<dbReference type="Pfam" id="PF00240">
    <property type="entry name" value="ubiquitin"/>
    <property type="match status" value="1"/>
</dbReference>
<dbReference type="AlphaFoldDB" id="A0A8T2QX50"/>
<evidence type="ECO:0000259" key="2">
    <source>
        <dbReference type="PROSITE" id="PS50053"/>
    </source>
</evidence>
<dbReference type="GO" id="GO:0036503">
    <property type="term" value="P:ERAD pathway"/>
    <property type="evidence" value="ECO:0007669"/>
    <property type="project" value="TreeGrafter"/>
</dbReference>
<feature type="compositionally biased region" description="Polar residues" evidence="1">
    <location>
        <begin position="184"/>
        <end position="193"/>
    </location>
</feature>
<dbReference type="GO" id="GO:0051787">
    <property type="term" value="F:misfolded protein binding"/>
    <property type="evidence" value="ECO:0007669"/>
    <property type="project" value="TreeGrafter"/>
</dbReference>
<dbReference type="InterPro" id="IPR019956">
    <property type="entry name" value="Ubiquitin_dom"/>
</dbReference>
<dbReference type="SMART" id="SM00213">
    <property type="entry name" value="UBQ"/>
    <property type="match status" value="1"/>
</dbReference>
<feature type="compositionally biased region" description="Basic and acidic residues" evidence="1">
    <location>
        <begin position="782"/>
        <end position="805"/>
    </location>
</feature>
<feature type="compositionally biased region" description="Basic and acidic residues" evidence="1">
    <location>
        <begin position="717"/>
        <end position="728"/>
    </location>
</feature>
<dbReference type="EMBL" id="CM035436">
    <property type="protein sequence ID" value="KAH7288427.1"/>
    <property type="molecule type" value="Genomic_DNA"/>
</dbReference>
<feature type="domain" description="Ubiquitin-like" evidence="2">
    <location>
        <begin position="23"/>
        <end position="95"/>
    </location>
</feature>
<dbReference type="Proteomes" id="UP000825935">
    <property type="component" value="Chromosome 31"/>
</dbReference>
<dbReference type="InterPro" id="IPR029071">
    <property type="entry name" value="Ubiquitin-like_domsf"/>
</dbReference>
<dbReference type="GO" id="GO:0071818">
    <property type="term" value="C:BAT3 complex"/>
    <property type="evidence" value="ECO:0007669"/>
    <property type="project" value="TreeGrafter"/>
</dbReference>
<feature type="region of interest" description="Disordered" evidence="1">
    <location>
        <begin position="465"/>
        <end position="509"/>
    </location>
</feature>
<dbReference type="FunFam" id="3.10.20.90:FF:000154">
    <property type="entry name" value="Large proline-rich protein BAG6"/>
    <property type="match status" value="1"/>
</dbReference>
<dbReference type="OMA" id="MRNTINQ"/>
<feature type="compositionally biased region" description="Polar residues" evidence="1">
    <location>
        <begin position="1020"/>
        <end position="1032"/>
    </location>
</feature>
<feature type="compositionally biased region" description="Polar residues" evidence="1">
    <location>
        <begin position="822"/>
        <end position="844"/>
    </location>
</feature>
<accession>A0A8T2QX50</accession>
<feature type="compositionally biased region" description="Low complexity" evidence="1">
    <location>
        <begin position="635"/>
        <end position="658"/>
    </location>
</feature>
<feature type="region of interest" description="Disordered" evidence="1">
    <location>
        <begin position="177"/>
        <end position="196"/>
    </location>
</feature>
<sequence length="1121" mass="117238">MEGSSSGSQSHAQASDVSQAKLVEIKIKTLDSQVYNCNVDPKISVTALKERIATLTGVPTENQRLICRGKVLKDDHTLSDYNVEDGHTLHLVTRQVPQAGGASSAAVGNAGNEEQGANGESSDADRVRRPQISQSVVMGTFNVPDNVEGALSDVNRIITSVIQTWASGNAVPIPGTTAAGRASDLTTSETGQETGAEGVRPAISVNQPAPAERNVVHSTWPTAGPGILPTAGQPFRFLEQAMVIPDALTTITQYLDRLEQVLATNEFIADQQISSSEVGQASSASFRPSASQTVISSRPTPANLGAVIRRTIGLLNGQAGLELNRLSSQLEGESSLTDATLRGELQSAALRNGVLLQHLGAVLLELGRATLTLRVESSAMESAVNSGPAVFISSTGPNPMMVQPVPPQPVSGFGAISAGVQSHPGVIGFGDIPRNVSIHIHANDGAILPGFAVPVQGHAADTTISQVSTASPSGPAAEPASVTRPDTGAVTASGSGVSTAGSTAQGNNTPSVHNIAVPMQVSGPSVVAQQPGVQVVPVRSVVAPVPANLHSRPLMDGGGVHPNMLHPFLARLQHLNGPHGPAPGTTVLPPGSGALQQSATPTVRRYLQVQAWVPDGQGGLRLVTNEEALRTLSNATQAAPASNQQQQPSQTNGTSPQTNVAEEGENSSRNLNDQPAGSQQVPSSAHAGTEGVVAREVSGQADTEVSNQTADVNDQVSDGKKHEEENLRTKTQGVDAESSSTTATTVPAGLGRGGLLPLPRTSMRTGRQHRPSQASCSGQSAKHQDAIIAHEKEGSTSTVREEHDYYVSPSDSSNKKDPSGPFQLQSHGPSRSGSSLNARSMASQSSTSTTSTRAVRQDQGVGLPAGALGTLMGQVMQNPFMRNIIEQVVDQMGEETSDHEETTEQRGEVDNSQGGLDFTRLLQDVMPVVGQAINRVSSTTGSESRNMINIENAQRQASSGVSDLVSNGSNLSAIFQQMMPVVAQALSGSLPRRPERGSSATTNADLRLNEYENVAYSARQGESSWRSDQQSAILDGSENADTPTRQEINVEQALEKLEQGSSSEEILRVLAETAGTLMTHVNNEEDNLQLLVHDLCADAELADDYVALLLNDLGSVREENA</sequence>
<comment type="caution">
    <text evidence="3">The sequence shown here is derived from an EMBL/GenBank/DDBJ whole genome shotgun (WGS) entry which is preliminary data.</text>
</comment>
<dbReference type="PANTHER" id="PTHR15204">
    <property type="entry name" value="LARGE PROLINE-RICH PROTEIN BAG6"/>
    <property type="match status" value="1"/>
</dbReference>
<feature type="compositionally biased region" description="Polar residues" evidence="1">
    <location>
        <begin position="700"/>
        <end position="716"/>
    </location>
</feature>
<dbReference type="PROSITE" id="PS50053">
    <property type="entry name" value="UBIQUITIN_2"/>
    <property type="match status" value="1"/>
</dbReference>
<feature type="compositionally biased region" description="Low complexity" evidence="1">
    <location>
        <begin position="99"/>
        <end position="120"/>
    </location>
</feature>
<feature type="compositionally biased region" description="Polar residues" evidence="1">
    <location>
        <begin position="729"/>
        <end position="745"/>
    </location>
</feature>
<dbReference type="PRINTS" id="PR00348">
    <property type="entry name" value="UBIQUITIN"/>
</dbReference>
<feature type="compositionally biased region" description="Polar residues" evidence="1">
    <location>
        <begin position="667"/>
        <end position="683"/>
    </location>
</feature>
<organism evidence="3 4">
    <name type="scientific">Ceratopteris richardii</name>
    <name type="common">Triangle waterfern</name>
    <dbReference type="NCBI Taxonomy" id="49495"/>
    <lineage>
        <taxon>Eukaryota</taxon>
        <taxon>Viridiplantae</taxon>
        <taxon>Streptophyta</taxon>
        <taxon>Embryophyta</taxon>
        <taxon>Tracheophyta</taxon>
        <taxon>Polypodiopsida</taxon>
        <taxon>Polypodiidae</taxon>
        <taxon>Polypodiales</taxon>
        <taxon>Pteridineae</taxon>
        <taxon>Pteridaceae</taxon>
        <taxon>Parkerioideae</taxon>
        <taxon>Ceratopteris</taxon>
    </lineage>
</organism>
<proteinExistence type="predicted"/>
<feature type="region of interest" description="Disordered" evidence="1">
    <location>
        <begin position="99"/>
        <end position="128"/>
    </location>
</feature>
<gene>
    <name evidence="3" type="ORF">KP509_31G026400</name>
</gene>
<reference evidence="3" key="1">
    <citation type="submission" date="2021-08" db="EMBL/GenBank/DDBJ databases">
        <title>WGS assembly of Ceratopteris richardii.</title>
        <authorList>
            <person name="Marchant D.B."/>
            <person name="Chen G."/>
            <person name="Jenkins J."/>
            <person name="Shu S."/>
            <person name="Leebens-Mack J."/>
            <person name="Grimwood J."/>
            <person name="Schmutz J."/>
            <person name="Soltis P."/>
            <person name="Soltis D."/>
            <person name="Chen Z.-H."/>
        </authorList>
    </citation>
    <scope>NUCLEOTIDE SEQUENCE</scope>
    <source>
        <strain evidence="3">Whitten #5841</strain>
        <tissue evidence="3">Leaf</tissue>
    </source>
</reference>
<feature type="region of interest" description="Disordered" evidence="1">
    <location>
        <begin position="635"/>
        <end position="860"/>
    </location>
</feature>